<dbReference type="InterPro" id="IPR006175">
    <property type="entry name" value="YjgF/YER057c/UK114"/>
</dbReference>
<name>A0ABQ4DBX5_9CELL</name>
<dbReference type="InterPro" id="IPR035959">
    <property type="entry name" value="RutC-like_sf"/>
</dbReference>
<dbReference type="PANTHER" id="PTHR47328">
    <property type="match status" value="1"/>
</dbReference>
<dbReference type="InterPro" id="IPR035709">
    <property type="entry name" value="YoaB-like"/>
</dbReference>
<reference evidence="1 2" key="1">
    <citation type="submission" date="2021-01" db="EMBL/GenBank/DDBJ databases">
        <title>Whole genome shotgun sequence of Cellulomonas oligotrophica NBRC 109435.</title>
        <authorList>
            <person name="Komaki H."/>
            <person name="Tamura T."/>
        </authorList>
    </citation>
    <scope>NUCLEOTIDE SEQUENCE [LARGE SCALE GENOMIC DNA]</scope>
    <source>
        <strain evidence="1 2">NBRC 109435</strain>
    </source>
</reference>
<dbReference type="SUPFAM" id="SSF55298">
    <property type="entry name" value="YjgF-like"/>
    <property type="match status" value="1"/>
</dbReference>
<keyword evidence="2" id="KW-1185">Reference proteome</keyword>
<evidence type="ECO:0000313" key="2">
    <source>
        <dbReference type="Proteomes" id="UP000618382"/>
    </source>
</evidence>
<gene>
    <name evidence="1" type="ORF">Col01nite_23880</name>
</gene>
<dbReference type="Pfam" id="PF01042">
    <property type="entry name" value="Ribonuc_L-PSP"/>
    <property type="match status" value="1"/>
</dbReference>
<sequence length="119" mass="12943">MPDVTRIPTPHSYSAAVAAGDLVFLGLHRGSGATFDEQLHDAVRQVAATLEQCGAHLHDLVKVQVWLADIADLPAMEHAFVEHFPADGFPARMTATTQFWDEDCRVMLEGVAHRGAGRP</sequence>
<organism evidence="1 2">
    <name type="scientific">Cellulomonas oligotrophica</name>
    <dbReference type="NCBI Taxonomy" id="931536"/>
    <lineage>
        <taxon>Bacteria</taxon>
        <taxon>Bacillati</taxon>
        <taxon>Actinomycetota</taxon>
        <taxon>Actinomycetes</taxon>
        <taxon>Micrococcales</taxon>
        <taxon>Cellulomonadaceae</taxon>
        <taxon>Cellulomonas</taxon>
    </lineage>
</organism>
<dbReference type="Gene3D" id="3.30.1330.40">
    <property type="entry name" value="RutC-like"/>
    <property type="match status" value="1"/>
</dbReference>
<protein>
    <recommendedName>
        <fullName evidence="3">Enamine deaminase RidA</fullName>
    </recommendedName>
</protein>
<dbReference type="EMBL" id="BONN01000006">
    <property type="protein sequence ID" value="GIG33229.1"/>
    <property type="molecule type" value="Genomic_DNA"/>
</dbReference>
<dbReference type="RefSeq" id="WP_205689237.1">
    <property type="nucleotide sequence ID" value="NZ_JACCBK010000001.1"/>
</dbReference>
<evidence type="ECO:0000313" key="1">
    <source>
        <dbReference type="EMBL" id="GIG33229.1"/>
    </source>
</evidence>
<dbReference type="PANTHER" id="PTHR47328:SF1">
    <property type="entry name" value="RUTC FAMILY PROTEIN YOAB"/>
    <property type="match status" value="1"/>
</dbReference>
<accession>A0ABQ4DBX5</accession>
<proteinExistence type="predicted"/>
<dbReference type="CDD" id="cd00448">
    <property type="entry name" value="YjgF_YER057c_UK114_family"/>
    <property type="match status" value="1"/>
</dbReference>
<dbReference type="Proteomes" id="UP000618382">
    <property type="component" value="Unassembled WGS sequence"/>
</dbReference>
<evidence type="ECO:0008006" key="3">
    <source>
        <dbReference type="Google" id="ProtNLM"/>
    </source>
</evidence>
<comment type="caution">
    <text evidence="1">The sequence shown here is derived from an EMBL/GenBank/DDBJ whole genome shotgun (WGS) entry which is preliminary data.</text>
</comment>